<dbReference type="Proteomes" id="UP001201812">
    <property type="component" value="Unassembled WGS sequence"/>
</dbReference>
<proteinExistence type="predicted"/>
<comment type="subcellular location">
    <subcellularLocation>
        <location evidence="1">Membrane</location>
        <topology evidence="1">Multi-pass membrane protein</topology>
    </subcellularLocation>
</comment>
<keyword evidence="4" id="KW-0807">Transducer</keyword>
<keyword evidence="5" id="KW-0472">Membrane</keyword>
<name>A0AAD4NDL7_9BILA</name>
<dbReference type="GO" id="GO:0008188">
    <property type="term" value="F:neuropeptide receptor activity"/>
    <property type="evidence" value="ECO:0007669"/>
    <property type="project" value="TreeGrafter"/>
</dbReference>
<evidence type="ECO:0000256" key="1">
    <source>
        <dbReference type="ARBA" id="ARBA00004141"/>
    </source>
</evidence>
<protein>
    <submittedName>
        <fullName evidence="6">Uncharacterized protein</fullName>
    </submittedName>
</protein>
<keyword evidence="7" id="KW-1185">Reference proteome</keyword>
<reference evidence="6" key="1">
    <citation type="submission" date="2022-01" db="EMBL/GenBank/DDBJ databases">
        <title>Genome Sequence Resource for Two Populations of Ditylenchus destructor, the Migratory Endoparasitic Phytonematode.</title>
        <authorList>
            <person name="Zhang H."/>
            <person name="Lin R."/>
            <person name="Xie B."/>
        </authorList>
    </citation>
    <scope>NUCLEOTIDE SEQUENCE</scope>
    <source>
        <strain evidence="6">BazhouSP</strain>
    </source>
</reference>
<dbReference type="GO" id="GO:0005886">
    <property type="term" value="C:plasma membrane"/>
    <property type="evidence" value="ECO:0007669"/>
    <property type="project" value="TreeGrafter"/>
</dbReference>
<keyword evidence="3" id="KW-0675">Receptor</keyword>
<dbReference type="AlphaFoldDB" id="A0AAD4NDL7"/>
<dbReference type="PANTHER" id="PTHR24238:SF76">
    <property type="entry name" value="G_PROTEIN_RECEP_F1_2 DOMAIN-CONTAINING PROTEIN"/>
    <property type="match status" value="1"/>
</dbReference>
<feature type="transmembrane region" description="Helical" evidence="5">
    <location>
        <begin position="57"/>
        <end position="77"/>
    </location>
</feature>
<feature type="transmembrane region" description="Helical" evidence="5">
    <location>
        <begin position="222"/>
        <end position="245"/>
    </location>
</feature>
<accession>A0AAD4NDL7</accession>
<feature type="transmembrane region" description="Helical" evidence="5">
    <location>
        <begin position="195"/>
        <end position="216"/>
    </location>
</feature>
<feature type="transmembrane region" description="Helical" evidence="5">
    <location>
        <begin position="142"/>
        <end position="167"/>
    </location>
</feature>
<feature type="transmembrane region" description="Helical" evidence="5">
    <location>
        <begin position="89"/>
        <end position="112"/>
    </location>
</feature>
<evidence type="ECO:0000313" key="6">
    <source>
        <dbReference type="EMBL" id="KAI1720586.1"/>
    </source>
</evidence>
<organism evidence="6 7">
    <name type="scientific">Ditylenchus destructor</name>
    <dbReference type="NCBI Taxonomy" id="166010"/>
    <lineage>
        <taxon>Eukaryota</taxon>
        <taxon>Metazoa</taxon>
        <taxon>Ecdysozoa</taxon>
        <taxon>Nematoda</taxon>
        <taxon>Chromadorea</taxon>
        <taxon>Rhabditida</taxon>
        <taxon>Tylenchina</taxon>
        <taxon>Tylenchomorpha</taxon>
        <taxon>Sphaerularioidea</taxon>
        <taxon>Anguinidae</taxon>
        <taxon>Anguininae</taxon>
        <taxon>Ditylenchus</taxon>
    </lineage>
</organism>
<keyword evidence="5" id="KW-1133">Transmembrane helix</keyword>
<feature type="transmembrane region" description="Helical" evidence="5">
    <location>
        <begin position="12"/>
        <end position="37"/>
    </location>
</feature>
<dbReference type="Gene3D" id="1.20.1070.10">
    <property type="entry name" value="Rhodopsin 7-helix transmembrane proteins"/>
    <property type="match status" value="1"/>
</dbReference>
<dbReference type="PANTHER" id="PTHR24238">
    <property type="entry name" value="G-PROTEIN COUPLED RECEPTOR"/>
    <property type="match status" value="1"/>
</dbReference>
<dbReference type="EMBL" id="JAKKPZ010000005">
    <property type="protein sequence ID" value="KAI1720586.1"/>
    <property type="molecule type" value="Genomic_DNA"/>
</dbReference>
<keyword evidence="5" id="KW-0812">Transmembrane</keyword>
<dbReference type="SUPFAM" id="SSF81321">
    <property type="entry name" value="Family A G protein-coupled receptor-like"/>
    <property type="match status" value="1"/>
</dbReference>
<evidence type="ECO:0000256" key="3">
    <source>
        <dbReference type="ARBA" id="ARBA00023170"/>
    </source>
</evidence>
<evidence type="ECO:0000256" key="5">
    <source>
        <dbReference type="SAM" id="Phobius"/>
    </source>
</evidence>
<evidence type="ECO:0000256" key="4">
    <source>
        <dbReference type="ARBA" id="ARBA00023224"/>
    </source>
</evidence>
<gene>
    <name evidence="6" type="ORF">DdX_04825</name>
</gene>
<evidence type="ECO:0000256" key="2">
    <source>
        <dbReference type="ARBA" id="ARBA00023040"/>
    </source>
</evidence>
<evidence type="ECO:0000313" key="7">
    <source>
        <dbReference type="Proteomes" id="UP001201812"/>
    </source>
</evidence>
<keyword evidence="2" id="KW-0297">G-protein coupled receptor</keyword>
<sequence>MFKNDKDIIGFRFLFSAAIADMLLLFNYAIWPGIVILTKSELIRPQMRHWVQFYLDWAWFSMCYHYMVIAWSRFAAIRFANSFRVQPRAVSYSICGACYLFALIQVLCTHFQPWYVTFYYDPANYGMLSENFGKYLSGGQSLFFFTFHLLMMIIPIFFYGCALGLLIKHRKAGIFSGTRYGSKSNSLNSSTEARLLLPCIFNSIIFIIGQVVITIGTGEGKWATWMVLLLFSFNSAVNPILLLTFSEIISLRWKLLFAADEERDKRRETFFV</sequence>
<comment type="caution">
    <text evidence="6">The sequence shown here is derived from an EMBL/GenBank/DDBJ whole genome shotgun (WGS) entry which is preliminary data.</text>
</comment>